<protein>
    <submittedName>
        <fullName evidence="2">Uncharacterized protein</fullName>
    </submittedName>
</protein>
<dbReference type="EMBL" id="SWJQ01000489">
    <property type="protein sequence ID" value="TRZ13659.1"/>
    <property type="molecule type" value="Genomic_DNA"/>
</dbReference>
<evidence type="ECO:0000313" key="3">
    <source>
        <dbReference type="Proteomes" id="UP000796761"/>
    </source>
</evidence>
<dbReference type="Proteomes" id="UP000796761">
    <property type="component" value="Unassembled WGS sequence"/>
</dbReference>
<proteinExistence type="predicted"/>
<organism evidence="2 3">
    <name type="scientific">Zosterops borbonicus</name>
    <dbReference type="NCBI Taxonomy" id="364589"/>
    <lineage>
        <taxon>Eukaryota</taxon>
        <taxon>Metazoa</taxon>
        <taxon>Chordata</taxon>
        <taxon>Craniata</taxon>
        <taxon>Vertebrata</taxon>
        <taxon>Euteleostomi</taxon>
        <taxon>Archelosauria</taxon>
        <taxon>Archosauria</taxon>
        <taxon>Dinosauria</taxon>
        <taxon>Saurischia</taxon>
        <taxon>Theropoda</taxon>
        <taxon>Coelurosauria</taxon>
        <taxon>Aves</taxon>
        <taxon>Neognathae</taxon>
        <taxon>Neoaves</taxon>
        <taxon>Telluraves</taxon>
        <taxon>Australaves</taxon>
        <taxon>Passeriformes</taxon>
        <taxon>Sylvioidea</taxon>
        <taxon>Zosteropidae</taxon>
        <taxon>Zosterops</taxon>
    </lineage>
</organism>
<comment type="caution">
    <text evidence="2">The sequence shown here is derived from an EMBL/GenBank/DDBJ whole genome shotgun (WGS) entry which is preliminary data.</text>
</comment>
<feature type="region of interest" description="Disordered" evidence="1">
    <location>
        <begin position="1"/>
        <end position="56"/>
    </location>
</feature>
<feature type="compositionally biased region" description="Acidic residues" evidence="1">
    <location>
        <begin position="31"/>
        <end position="41"/>
    </location>
</feature>
<dbReference type="AlphaFoldDB" id="A0A8K1G922"/>
<keyword evidence="3" id="KW-1185">Reference proteome</keyword>
<accession>A0A8K1G922</accession>
<reference evidence="2" key="1">
    <citation type="submission" date="2019-04" db="EMBL/GenBank/DDBJ databases">
        <title>Genome assembly of Zosterops borbonicus 15179.</title>
        <authorList>
            <person name="Leroy T."/>
            <person name="Anselmetti Y."/>
            <person name="Tilak M.-K."/>
            <person name="Nabholz B."/>
        </authorList>
    </citation>
    <scope>NUCLEOTIDE SEQUENCE</scope>
    <source>
        <strain evidence="2">HGM_15179</strain>
        <tissue evidence="2">Muscle</tissue>
    </source>
</reference>
<name>A0A8K1G922_9PASS</name>
<evidence type="ECO:0000256" key="1">
    <source>
        <dbReference type="SAM" id="MobiDB-lite"/>
    </source>
</evidence>
<evidence type="ECO:0000313" key="2">
    <source>
        <dbReference type="EMBL" id="TRZ13659.1"/>
    </source>
</evidence>
<gene>
    <name evidence="2" type="ORF">HGM15179_013431</name>
</gene>
<sequence>MKARDRAQTPPVALPLSHRQPRSRQTLIDYADSDSSSDGESFDPGPEKDLDPFPPNMHNNWLLIKKKAFKNRDFETAQAEIFVAPVQLGPRGGNPRWEPLGHSEIRNCAVQWQNMVWGPLTSVIY</sequence>